<name>A0A443YVR4_9GAMM</name>
<dbReference type="OrthoDB" id="9784466at2"/>
<reference evidence="2 3" key="1">
    <citation type="submission" date="2018-12" db="EMBL/GenBank/DDBJ databases">
        <authorList>
            <person name="Li A."/>
            <person name="Zhang M."/>
            <person name="Zhu H."/>
        </authorList>
    </citation>
    <scope>NUCLEOTIDE SEQUENCE [LARGE SCALE GENOMIC DNA]</scope>
    <source>
        <strain evidence="2 3">R04H25</strain>
    </source>
</reference>
<keyword evidence="1" id="KW-0812">Transmembrane</keyword>
<evidence type="ECO:0000313" key="2">
    <source>
        <dbReference type="EMBL" id="RWU08005.1"/>
    </source>
</evidence>
<comment type="caution">
    <text evidence="2">The sequence shown here is derived from an EMBL/GenBank/DDBJ whole genome shotgun (WGS) entry which is preliminary data.</text>
</comment>
<protein>
    <submittedName>
        <fullName evidence="2">Uncharacterized protein</fullName>
    </submittedName>
</protein>
<dbReference type="Gene3D" id="1.20.1440.100">
    <property type="entry name" value="SG protein - dephosphorylation function"/>
    <property type="match status" value="1"/>
</dbReference>
<accession>A0A443YVR4</accession>
<dbReference type="Pfam" id="PF12710">
    <property type="entry name" value="HAD"/>
    <property type="match status" value="1"/>
</dbReference>
<keyword evidence="1" id="KW-1133">Transmembrane helix</keyword>
<dbReference type="AlphaFoldDB" id="A0A443YVR4"/>
<gene>
    <name evidence="2" type="ORF">EGC76_11660</name>
</gene>
<evidence type="ECO:0000313" key="3">
    <source>
        <dbReference type="Proteomes" id="UP000288789"/>
    </source>
</evidence>
<sequence length="147" mass="16770">MCISRTVNSFLNGVLTELAQFITFATPRVRLVLGYMLLFPCIFLYKFGVISASKMRRMIVRIAFWRANQADVETLAEAFVKKRIPALMSVEMMVSLERHRQRGDRIVIVSASLSVYLRHSPRVSIFGEYLLLQVDGCLNLSVVPKVK</sequence>
<dbReference type="EMBL" id="RSFE01000014">
    <property type="protein sequence ID" value="RWU08005.1"/>
    <property type="molecule type" value="Genomic_DNA"/>
</dbReference>
<dbReference type="InterPro" id="IPR023214">
    <property type="entry name" value="HAD_sf"/>
</dbReference>
<keyword evidence="1" id="KW-0472">Membrane</keyword>
<dbReference type="Proteomes" id="UP000288789">
    <property type="component" value="Unassembled WGS sequence"/>
</dbReference>
<evidence type="ECO:0000256" key="1">
    <source>
        <dbReference type="SAM" id="Phobius"/>
    </source>
</evidence>
<organism evidence="2 3">
    <name type="scientific">Pseudidiomarina gelatinasegens</name>
    <dbReference type="NCBI Taxonomy" id="2487740"/>
    <lineage>
        <taxon>Bacteria</taxon>
        <taxon>Pseudomonadati</taxon>
        <taxon>Pseudomonadota</taxon>
        <taxon>Gammaproteobacteria</taxon>
        <taxon>Alteromonadales</taxon>
        <taxon>Idiomarinaceae</taxon>
        <taxon>Pseudidiomarina</taxon>
    </lineage>
</organism>
<feature type="transmembrane region" description="Helical" evidence="1">
    <location>
        <begin position="32"/>
        <end position="52"/>
    </location>
</feature>
<dbReference type="Gene3D" id="3.40.50.1000">
    <property type="entry name" value="HAD superfamily/HAD-like"/>
    <property type="match status" value="1"/>
</dbReference>
<keyword evidence="3" id="KW-1185">Reference proteome</keyword>
<proteinExistence type="predicted"/>